<gene>
    <name evidence="1" type="ORF">SAMN05444422_102384</name>
</gene>
<dbReference type="Proteomes" id="UP000199161">
    <property type="component" value="Unassembled WGS sequence"/>
</dbReference>
<dbReference type="OrthoDB" id="202660at2157"/>
<proteinExistence type="predicted"/>
<keyword evidence="2" id="KW-1185">Reference proteome</keyword>
<dbReference type="AlphaFoldDB" id="A0A1I1EJD1"/>
<reference evidence="2" key="1">
    <citation type="submission" date="2016-10" db="EMBL/GenBank/DDBJ databases">
        <authorList>
            <person name="Varghese N."/>
            <person name="Submissions S."/>
        </authorList>
    </citation>
    <scope>NUCLEOTIDE SEQUENCE [LARGE SCALE GENOMIC DNA]</scope>
    <source>
        <strain evidence="2">DSM 13078</strain>
    </source>
</reference>
<dbReference type="GeneID" id="30921089"/>
<dbReference type="EMBL" id="FOKW01000002">
    <property type="protein sequence ID" value="SFB85043.1"/>
    <property type="molecule type" value="Genomic_DNA"/>
</dbReference>
<dbReference type="InterPro" id="IPR049798">
    <property type="entry name" value="LWR_salt"/>
</dbReference>
<evidence type="ECO:0008006" key="3">
    <source>
        <dbReference type="Google" id="ProtNLM"/>
    </source>
</evidence>
<accession>A0A1I1EJD1</accession>
<evidence type="ECO:0000313" key="2">
    <source>
        <dbReference type="Proteomes" id="UP000199161"/>
    </source>
</evidence>
<dbReference type="Pfam" id="PF26423">
    <property type="entry name" value="LWR_salt"/>
    <property type="match status" value="1"/>
</dbReference>
<organism evidence="1 2">
    <name type="scientific">Natronobacterium haloterrestre</name>
    <name type="common">Halobiforma haloterrestris</name>
    <dbReference type="NCBI Taxonomy" id="148448"/>
    <lineage>
        <taxon>Archaea</taxon>
        <taxon>Methanobacteriati</taxon>
        <taxon>Methanobacteriota</taxon>
        <taxon>Stenosarchaea group</taxon>
        <taxon>Halobacteria</taxon>
        <taxon>Halobacteriales</taxon>
        <taxon>Natrialbaceae</taxon>
        <taxon>Natronobacterium</taxon>
    </lineage>
</organism>
<sequence>MHASYVFRVTVRLESEAPSVSIDPASARTELTVHRDAPEPGADGWLFFRTTLWRGDVADEEYARRLAAEWLGGDDADPAGTDAAGGLPFEVESVAFSELRTDEAYYEAFKREIAADLETFNAEHVSEVLSKYLGSSIRVTDGS</sequence>
<evidence type="ECO:0000313" key="1">
    <source>
        <dbReference type="EMBL" id="SFB85043.1"/>
    </source>
</evidence>
<name>A0A1I1EJD1_NATHA</name>
<protein>
    <recommendedName>
        <fullName evidence="3">LWR-salt protein</fullName>
    </recommendedName>
</protein>
<dbReference type="RefSeq" id="WP_007140043.1">
    <property type="nucleotide sequence ID" value="NZ_FOKW01000002.1"/>
</dbReference>
<dbReference type="NCBIfam" id="NF033910">
    <property type="entry name" value="LWR_salt"/>
    <property type="match status" value="1"/>
</dbReference>